<dbReference type="PANTHER" id="PTHR43798:SF31">
    <property type="entry name" value="AB HYDROLASE SUPERFAMILY PROTEIN YCLE"/>
    <property type="match status" value="1"/>
</dbReference>
<dbReference type="Proteomes" id="UP000019140">
    <property type="component" value="Unassembled WGS sequence"/>
</dbReference>
<keyword evidence="4" id="KW-1185">Reference proteome</keyword>
<dbReference type="InterPro" id="IPR029058">
    <property type="entry name" value="AB_hydrolase_fold"/>
</dbReference>
<evidence type="ECO:0000256" key="1">
    <source>
        <dbReference type="ARBA" id="ARBA00022801"/>
    </source>
</evidence>
<dbReference type="GO" id="GO:0016787">
    <property type="term" value="F:hydrolase activity"/>
    <property type="evidence" value="ECO:0007669"/>
    <property type="project" value="UniProtKB-KW"/>
</dbReference>
<sequence length="199" mass="21281">MPYVSTNGTRLFYHEQGAGGPPLVFVHGFACTHEDWQAQVGFFQSKHRVIACDLPGHGASEPPPDQGSVESLGAAVASLLDVLELSPAVLIGHSMGCRVVIQATLNAPERVAKLILLDGSCVGANDPQEAEQQTLQHIANVGYRTMVESLFEAMFVEGTDPALKDRIIQRAHELPEAVGTPLFSRLVGWDAGKVDGARS</sequence>
<dbReference type="HOGENOM" id="CLU_1380643_0_0_7"/>
<dbReference type="EMBL" id="AZHX01002209">
    <property type="protein sequence ID" value="ETW96256.1"/>
    <property type="molecule type" value="Genomic_DNA"/>
</dbReference>
<gene>
    <name evidence="3" type="ORF">ETSY2_46760</name>
</gene>
<comment type="caution">
    <text evidence="3">The sequence shown here is derived from an EMBL/GenBank/DDBJ whole genome shotgun (WGS) entry which is preliminary data.</text>
</comment>
<evidence type="ECO:0000259" key="2">
    <source>
        <dbReference type="Pfam" id="PF00561"/>
    </source>
</evidence>
<dbReference type="GO" id="GO:0016020">
    <property type="term" value="C:membrane"/>
    <property type="evidence" value="ECO:0007669"/>
    <property type="project" value="TreeGrafter"/>
</dbReference>
<dbReference type="PRINTS" id="PR00111">
    <property type="entry name" value="ABHYDROLASE"/>
</dbReference>
<dbReference type="PANTHER" id="PTHR43798">
    <property type="entry name" value="MONOACYLGLYCEROL LIPASE"/>
    <property type="match status" value="1"/>
</dbReference>
<accession>W4LFY4</accession>
<protein>
    <recommendedName>
        <fullName evidence="2">AB hydrolase-1 domain-containing protein</fullName>
    </recommendedName>
</protein>
<feature type="non-terminal residue" evidence="3">
    <location>
        <position position="199"/>
    </location>
</feature>
<feature type="domain" description="AB hydrolase-1" evidence="2">
    <location>
        <begin position="21"/>
        <end position="138"/>
    </location>
</feature>
<dbReference type="Pfam" id="PF00561">
    <property type="entry name" value="Abhydrolase_1"/>
    <property type="match status" value="1"/>
</dbReference>
<keyword evidence="1" id="KW-0378">Hydrolase</keyword>
<name>W4LFY4_9BACT</name>
<dbReference type="AlphaFoldDB" id="W4LFY4"/>
<proteinExistence type="predicted"/>
<evidence type="ECO:0000313" key="3">
    <source>
        <dbReference type="EMBL" id="ETW96256.1"/>
    </source>
</evidence>
<evidence type="ECO:0000313" key="4">
    <source>
        <dbReference type="Proteomes" id="UP000019140"/>
    </source>
</evidence>
<dbReference type="InterPro" id="IPR000073">
    <property type="entry name" value="AB_hydrolase_1"/>
</dbReference>
<dbReference type="InterPro" id="IPR050266">
    <property type="entry name" value="AB_hydrolase_sf"/>
</dbReference>
<dbReference type="SUPFAM" id="SSF53474">
    <property type="entry name" value="alpha/beta-Hydrolases"/>
    <property type="match status" value="1"/>
</dbReference>
<organism evidence="3 4">
    <name type="scientific">Candidatus Entotheonella gemina</name>
    <dbReference type="NCBI Taxonomy" id="1429439"/>
    <lineage>
        <taxon>Bacteria</taxon>
        <taxon>Pseudomonadati</taxon>
        <taxon>Nitrospinota/Tectimicrobiota group</taxon>
        <taxon>Candidatus Tectimicrobiota</taxon>
        <taxon>Candidatus Entotheonellia</taxon>
        <taxon>Candidatus Entotheonellales</taxon>
        <taxon>Candidatus Entotheonellaceae</taxon>
        <taxon>Candidatus Entotheonella</taxon>
    </lineage>
</organism>
<dbReference type="Gene3D" id="3.40.50.1820">
    <property type="entry name" value="alpha/beta hydrolase"/>
    <property type="match status" value="1"/>
</dbReference>
<reference evidence="3 4" key="1">
    <citation type="journal article" date="2014" name="Nature">
        <title>An environmental bacterial taxon with a large and distinct metabolic repertoire.</title>
        <authorList>
            <person name="Wilson M.C."/>
            <person name="Mori T."/>
            <person name="Ruckert C."/>
            <person name="Uria A.R."/>
            <person name="Helf M.J."/>
            <person name="Takada K."/>
            <person name="Gernert C."/>
            <person name="Steffens U.A."/>
            <person name="Heycke N."/>
            <person name="Schmitt S."/>
            <person name="Rinke C."/>
            <person name="Helfrich E.J."/>
            <person name="Brachmann A.O."/>
            <person name="Gurgui C."/>
            <person name="Wakimoto T."/>
            <person name="Kracht M."/>
            <person name="Crusemann M."/>
            <person name="Hentschel U."/>
            <person name="Abe I."/>
            <person name="Matsunaga S."/>
            <person name="Kalinowski J."/>
            <person name="Takeyama H."/>
            <person name="Piel J."/>
        </authorList>
    </citation>
    <scope>NUCLEOTIDE SEQUENCE [LARGE SCALE GENOMIC DNA]</scope>
    <source>
        <strain evidence="4">TSY2</strain>
    </source>
</reference>